<dbReference type="InterPro" id="IPR051055">
    <property type="entry name" value="PIF1_helicase"/>
</dbReference>
<keyword evidence="5" id="KW-0067">ATP-binding</keyword>
<dbReference type="SUPFAM" id="SSF52540">
    <property type="entry name" value="P-loop containing nucleoside triphosphate hydrolases"/>
    <property type="match status" value="2"/>
</dbReference>
<evidence type="ECO:0000259" key="10">
    <source>
        <dbReference type="Pfam" id="PF21530"/>
    </source>
</evidence>
<evidence type="ECO:0000256" key="2">
    <source>
        <dbReference type="ARBA" id="ARBA00022763"/>
    </source>
</evidence>
<keyword evidence="7" id="KW-0234">DNA repair</keyword>
<evidence type="ECO:0008006" key="12">
    <source>
        <dbReference type="Google" id="ProtNLM"/>
    </source>
</evidence>
<name>A0A6C0KKU5_9ZZZZ</name>
<keyword evidence="3" id="KW-0378">Hydrolase</keyword>
<organism evidence="11">
    <name type="scientific">viral metagenome</name>
    <dbReference type="NCBI Taxonomy" id="1070528"/>
    <lineage>
        <taxon>unclassified sequences</taxon>
        <taxon>metagenomes</taxon>
        <taxon>organismal metagenomes</taxon>
    </lineage>
</organism>
<reference evidence="11" key="1">
    <citation type="journal article" date="2020" name="Nature">
        <title>Giant virus diversity and host interactions through global metagenomics.</title>
        <authorList>
            <person name="Schulz F."/>
            <person name="Roux S."/>
            <person name="Paez-Espino D."/>
            <person name="Jungbluth S."/>
            <person name="Walsh D.A."/>
            <person name="Denef V.J."/>
            <person name="McMahon K.D."/>
            <person name="Konstantinidis K.T."/>
            <person name="Eloe-Fadrosh E.A."/>
            <person name="Kyrpides N.C."/>
            <person name="Woyke T."/>
        </authorList>
    </citation>
    <scope>NUCLEOTIDE SEQUENCE</scope>
    <source>
        <strain evidence="11">GVMAG-S-3300012919-55</strain>
    </source>
</reference>
<dbReference type="AlphaFoldDB" id="A0A6C0KKU5"/>
<keyword evidence="4" id="KW-0347">Helicase</keyword>
<evidence type="ECO:0000256" key="8">
    <source>
        <dbReference type="ARBA" id="ARBA00023235"/>
    </source>
</evidence>
<evidence type="ECO:0000256" key="3">
    <source>
        <dbReference type="ARBA" id="ARBA00022801"/>
    </source>
</evidence>
<dbReference type="Pfam" id="PF21530">
    <property type="entry name" value="Pif1_2B_dom"/>
    <property type="match status" value="1"/>
</dbReference>
<protein>
    <recommendedName>
        <fullName evidence="12">AAA+ ATPase domain-containing protein</fullName>
    </recommendedName>
</protein>
<feature type="domain" description="DNA helicase Pif1-like DEAD-box helicase" evidence="9">
    <location>
        <begin position="11"/>
        <end position="205"/>
    </location>
</feature>
<dbReference type="PANTHER" id="PTHR47642:SF5">
    <property type="entry name" value="ATP-DEPENDENT DNA HELICASE"/>
    <property type="match status" value="1"/>
</dbReference>
<dbReference type="GO" id="GO:0000723">
    <property type="term" value="P:telomere maintenance"/>
    <property type="evidence" value="ECO:0007669"/>
    <property type="project" value="InterPro"/>
</dbReference>
<dbReference type="Pfam" id="PF05970">
    <property type="entry name" value="PIF1"/>
    <property type="match status" value="1"/>
</dbReference>
<evidence type="ECO:0000259" key="9">
    <source>
        <dbReference type="Pfam" id="PF05970"/>
    </source>
</evidence>
<feature type="domain" description="DNA helicase Pif1-like 2B" evidence="10">
    <location>
        <begin position="284"/>
        <end position="326"/>
    </location>
</feature>
<dbReference type="InterPro" id="IPR010285">
    <property type="entry name" value="DNA_helicase_pif1-like_DEAD"/>
</dbReference>
<dbReference type="InterPro" id="IPR049163">
    <property type="entry name" value="Pif1-like_2B_dom"/>
</dbReference>
<dbReference type="InterPro" id="IPR027417">
    <property type="entry name" value="P-loop_NTPase"/>
</dbReference>
<keyword evidence="2" id="KW-0227">DNA damage</keyword>
<keyword evidence="8" id="KW-0413">Isomerase</keyword>
<proteinExistence type="predicted"/>
<dbReference type="EMBL" id="MN740918">
    <property type="protein sequence ID" value="QHU17786.1"/>
    <property type="molecule type" value="Genomic_DNA"/>
</dbReference>
<evidence type="ECO:0000256" key="7">
    <source>
        <dbReference type="ARBA" id="ARBA00023204"/>
    </source>
</evidence>
<dbReference type="GO" id="GO:0003678">
    <property type="term" value="F:DNA helicase activity"/>
    <property type="evidence" value="ECO:0007669"/>
    <property type="project" value="InterPro"/>
</dbReference>
<dbReference type="Gene3D" id="3.40.50.300">
    <property type="entry name" value="P-loop containing nucleotide triphosphate hydrolases"/>
    <property type="match status" value="1"/>
</dbReference>
<evidence type="ECO:0000313" key="11">
    <source>
        <dbReference type="EMBL" id="QHU17786.1"/>
    </source>
</evidence>
<dbReference type="PANTHER" id="PTHR47642">
    <property type="entry name" value="ATP-DEPENDENT DNA HELICASE"/>
    <property type="match status" value="1"/>
</dbReference>
<keyword evidence="6" id="KW-0238">DNA-binding</keyword>
<accession>A0A6C0KKU5</accession>
<evidence type="ECO:0000256" key="6">
    <source>
        <dbReference type="ARBA" id="ARBA00023125"/>
    </source>
</evidence>
<dbReference type="GO" id="GO:0006281">
    <property type="term" value="P:DNA repair"/>
    <property type="evidence" value="ECO:0007669"/>
    <property type="project" value="InterPro"/>
</dbReference>
<dbReference type="CDD" id="cd18809">
    <property type="entry name" value="SF1_C_RecD"/>
    <property type="match status" value="1"/>
</dbReference>
<keyword evidence="1" id="KW-0547">Nucleotide-binding</keyword>
<evidence type="ECO:0000256" key="4">
    <source>
        <dbReference type="ARBA" id="ARBA00022806"/>
    </source>
</evidence>
<evidence type="ECO:0000256" key="5">
    <source>
        <dbReference type="ARBA" id="ARBA00022840"/>
    </source>
</evidence>
<evidence type="ECO:0000256" key="1">
    <source>
        <dbReference type="ARBA" id="ARBA00022741"/>
    </source>
</evidence>
<sequence length="441" mass="50292">MNFTRTQQAAFDSYLNGENIFITGPGGCGKSYFIQHVYKDAKENGKKIQVTSMTGCSAILLHCNATTLHKWGGLGLGKGEETEMYSRILKMKKHTNYVDTDILIIDEVSMMNEKLFEVMNYLCQSFRKNKDKIFGGLQLICSGDFFQLPPVCKDKSNTAEGNFCFQSSLWENTFHNSYIFDINFRQHEDPKYFEILQEIREGSISFDSMGELIQCSHKKIDPNDEIQPTKIFPIKKTVDQVNQQELAKLKTTKYSYGTQIYNDSTSLSSPKVIPDKQIQNEMDALLKNGLFEEKLILCVGCQVMCICNLDQENNLVNGSQGVVIDFQYNAEQNQHFPLVQFQHISSPITIKGNHWHLESNKKYSISQLPLVLSWAITTHKSQGLSIEKALIDIGNNIFEYGQTYVALSRVKSLQGLYLTKVNPQKIKAHPKVIEFYKSLKK</sequence>